<dbReference type="Gene3D" id="3.40.50.300">
    <property type="entry name" value="P-loop containing nucleotide triphosphate hydrolases"/>
    <property type="match status" value="2"/>
</dbReference>
<dbReference type="GO" id="GO:0008854">
    <property type="term" value="F:exodeoxyribonuclease V activity"/>
    <property type="evidence" value="ECO:0007669"/>
    <property type="project" value="InterPro"/>
</dbReference>
<dbReference type="Pfam" id="PF17946">
    <property type="entry name" value="RecC_C"/>
    <property type="match status" value="1"/>
</dbReference>
<evidence type="ECO:0000256" key="6">
    <source>
        <dbReference type="ARBA" id="ARBA00022839"/>
    </source>
</evidence>
<keyword evidence="5 10" id="KW-0347">Helicase</keyword>
<evidence type="ECO:0000256" key="7">
    <source>
        <dbReference type="ARBA" id="ARBA00022840"/>
    </source>
</evidence>
<keyword evidence="6 10" id="KW-0269">Exonuclease</keyword>
<evidence type="ECO:0000256" key="3">
    <source>
        <dbReference type="ARBA" id="ARBA00022763"/>
    </source>
</evidence>
<evidence type="ECO:0000256" key="2">
    <source>
        <dbReference type="ARBA" id="ARBA00022741"/>
    </source>
</evidence>
<organism evidence="12 13">
    <name type="scientific">Chitinimonas taiwanensis DSM 18899</name>
    <dbReference type="NCBI Taxonomy" id="1121279"/>
    <lineage>
        <taxon>Bacteria</taxon>
        <taxon>Pseudomonadati</taxon>
        <taxon>Pseudomonadota</taxon>
        <taxon>Betaproteobacteria</taxon>
        <taxon>Neisseriales</taxon>
        <taxon>Chitinibacteraceae</taxon>
        <taxon>Chitinimonas</taxon>
    </lineage>
</organism>
<dbReference type="GO" id="GO:0009338">
    <property type="term" value="C:exodeoxyribonuclease V complex"/>
    <property type="evidence" value="ECO:0007669"/>
    <property type="project" value="InterPro"/>
</dbReference>
<dbReference type="GO" id="GO:0003677">
    <property type="term" value="F:DNA binding"/>
    <property type="evidence" value="ECO:0007669"/>
    <property type="project" value="UniProtKB-UniRule"/>
</dbReference>
<evidence type="ECO:0000313" key="13">
    <source>
        <dbReference type="Proteomes" id="UP000186513"/>
    </source>
</evidence>
<evidence type="ECO:0000256" key="9">
    <source>
        <dbReference type="ARBA" id="ARBA00023204"/>
    </source>
</evidence>
<dbReference type="Gene3D" id="3.40.50.10930">
    <property type="match status" value="1"/>
</dbReference>
<gene>
    <name evidence="10" type="primary">recC</name>
    <name evidence="12" type="ORF">SAMN02745887_02990</name>
</gene>
<dbReference type="NCBIfam" id="TIGR01450">
    <property type="entry name" value="recC"/>
    <property type="match status" value="1"/>
</dbReference>
<keyword evidence="13" id="KW-1185">Reference proteome</keyword>
<dbReference type="GO" id="GO:0005524">
    <property type="term" value="F:ATP binding"/>
    <property type="evidence" value="ECO:0007669"/>
    <property type="project" value="UniProtKB-UniRule"/>
</dbReference>
<dbReference type="SUPFAM" id="SSF52540">
    <property type="entry name" value="P-loop containing nucleoside triphosphate hydrolases"/>
    <property type="match status" value="2"/>
</dbReference>
<keyword evidence="1 10" id="KW-0540">Nuclease</keyword>
<dbReference type="GO" id="GO:0000724">
    <property type="term" value="P:double-strand break repair via homologous recombination"/>
    <property type="evidence" value="ECO:0007669"/>
    <property type="project" value="UniProtKB-UniRule"/>
</dbReference>
<dbReference type="PANTHER" id="PTHR30591:SF1">
    <property type="entry name" value="RECBCD ENZYME SUBUNIT RECC"/>
    <property type="match status" value="1"/>
</dbReference>
<dbReference type="PANTHER" id="PTHR30591">
    <property type="entry name" value="RECBCD ENZYME SUBUNIT RECC"/>
    <property type="match status" value="1"/>
</dbReference>
<keyword evidence="2 10" id="KW-0547">Nucleotide-binding</keyword>
<dbReference type="EMBL" id="FPKR01000012">
    <property type="protein sequence ID" value="SFZ78451.1"/>
    <property type="molecule type" value="Genomic_DNA"/>
</dbReference>
<feature type="domain" description="RecC C-terminal" evidence="11">
    <location>
        <begin position="804"/>
        <end position="1016"/>
    </location>
</feature>
<evidence type="ECO:0000256" key="8">
    <source>
        <dbReference type="ARBA" id="ARBA00023125"/>
    </source>
</evidence>
<dbReference type="InterPro" id="IPR013986">
    <property type="entry name" value="DExx_box_DNA_helicase_dom_sf"/>
</dbReference>
<dbReference type="STRING" id="1121279.SAMN02745887_02990"/>
<comment type="similarity">
    <text evidence="10">Belongs to the RecC family.</text>
</comment>
<evidence type="ECO:0000256" key="10">
    <source>
        <dbReference type="HAMAP-Rule" id="MF_01486"/>
    </source>
</evidence>
<sequence>MRICSNSFTANTCFPRNHNRPAHTVGSQARTIAPVPLFPGRSVLHLYQSNRLDTLAILLHGVLSVPQQDVYARETVIVQARGMGRWLSLNIAERFGICANVDFPLPAGFLWQLIETVLGPQPRSGPFGNDALAWRLHALLATPPAALAPYLRVGEAGGVLSERKRWRLAVRIADVFDQYLVYRPDWLSAWEAGRLLDLGEDEAWQMALWRALAQDRSHAHRADLMAALITRLHDPAPLDLPERVVLFGSSSLPPLLLQILQALAERIDVALFALNPCAQPWGDIAQRAEAQGVGERLLAAWGAQGRVFFDELAGVDELSSLFDEKAPPERLLAQLQYDVLTLAPRTPLPVHAHDHSLRIHACHSPLRQVETLRDALLQQFAGDASLQPAEVVVLCPNIEAYAPYIEAVFGQGEPNIPYAVADKGGLGASPLLEGFVDLLRVPDGDWEADRLMALLEIPALAQRFELAEAELPRLREWIAAAGIRRGRAGDAYSWQAGIGRVLLGVALPDADTLSDAQLPLFAELVPLADLDLRFAGAAAGLSRFSRQLARWQDMLQRPRPLQEWARQLADWLGRWFEEGEAELPALETLRAALSELGELAERSGVSEPVGRVAVLEWLHKQLAAGSGAGGFLTGGVTFAQLMPMRNLPFRVVAVLGLDDGAFPRESPPDGFDLIARHPRRGDRARALDERWLFLETVLAARDSLLLFYTGRDARSDTALPPSTVIADLLDALASGFYSGDGRELTDCLVAQHALQPFASTRFAAALPSFDARWAPIAQLAGRGSAQPPRLADAELPRDEALDALALGELLAFARDSSAWFLQRLGVRFARSEEGLAHREPFELDRASQRALLALADVKADQATSLQALGQGAALLPVGAASAVWAERAAQVFAPAVAQWRALGSAECALDLELAGLRLHGRLHGLDEQGLGLRQPGKLREGDRLVAWLQHLALCAVAPAGVATQTRLIGLEEIARYASLPPSVACAQLVDWIDAYRAACRRPLALLPRSSLAYAEGLQAKKDGGPAKALANAVKAWEGVQQQAGEGSYASVRALWRGQAPFDEDFAALAEQLLLPLLQAESRSKLA</sequence>
<dbReference type="Pfam" id="PF04257">
    <property type="entry name" value="Exonuc_V_gamma"/>
    <property type="match status" value="1"/>
</dbReference>
<evidence type="ECO:0000256" key="5">
    <source>
        <dbReference type="ARBA" id="ARBA00022806"/>
    </source>
</evidence>
<protein>
    <recommendedName>
        <fullName evidence="10">RecBCD enzyme subunit RecC</fullName>
    </recommendedName>
    <alternativeName>
        <fullName evidence="10">Exonuclease V subunit RecC</fullName>
        <shortName evidence="10">ExoV subunit RecC</shortName>
    </alternativeName>
    <alternativeName>
        <fullName evidence="10">Helicase/nuclease RecBCD subunit RecC</fullName>
    </alternativeName>
</protein>
<dbReference type="InterPro" id="IPR011335">
    <property type="entry name" value="Restrct_endonuc-II-like"/>
</dbReference>
<comment type="function">
    <text evidence="10">A helicase/nuclease that prepares dsDNA breaks (DSB) for recombinational DNA repair. Binds to DSBs and unwinds DNA via a highly rapid and processive ATP-dependent bidirectional helicase activity. Unwinds dsDNA until it encounters a Chi (crossover hotspot instigator) sequence from the 3' direction. Cuts ssDNA a few nucleotides 3' to the Chi site. The properties and activities of the enzyme are changed at Chi. The Chi-altered holoenzyme produces a long 3'-ssDNA overhang and facilitates RecA-binding to the ssDNA for homologous DNA recombination and repair. Holoenzyme degrades any linearized DNA that is unable to undergo homologous recombination. In the holoenzyme this subunit recognizes the wild-type Chi sequence, and when added to isolated RecB increases its ATP-dependent helicase processivity.</text>
</comment>
<dbReference type="PIRSF" id="PIRSF000980">
    <property type="entry name" value="RecC"/>
    <property type="match status" value="1"/>
</dbReference>
<proteinExistence type="inferred from homology"/>
<reference evidence="12 13" key="1">
    <citation type="submission" date="2016-11" db="EMBL/GenBank/DDBJ databases">
        <authorList>
            <person name="Jaros S."/>
            <person name="Januszkiewicz K."/>
            <person name="Wedrychowicz H."/>
        </authorList>
    </citation>
    <scope>NUCLEOTIDE SEQUENCE [LARGE SCALE GENOMIC DNA]</scope>
    <source>
        <strain evidence="12 13">DSM 18899</strain>
    </source>
</reference>
<evidence type="ECO:0000313" key="12">
    <source>
        <dbReference type="EMBL" id="SFZ78451.1"/>
    </source>
</evidence>
<comment type="subunit">
    <text evidence="10">Heterotrimer of RecB, RecC and RecD. All subunits contribute to DNA-binding.</text>
</comment>
<keyword evidence="7 10" id="KW-0067">ATP-binding</keyword>
<name>A0A1K2HNX4_9NEIS</name>
<evidence type="ECO:0000256" key="4">
    <source>
        <dbReference type="ARBA" id="ARBA00022801"/>
    </source>
</evidence>
<keyword evidence="3 10" id="KW-0227">DNA damage</keyword>
<dbReference type="GO" id="GO:0003678">
    <property type="term" value="F:DNA helicase activity"/>
    <property type="evidence" value="ECO:0007669"/>
    <property type="project" value="UniProtKB-UniRule"/>
</dbReference>
<keyword evidence="4 10" id="KW-0378">Hydrolase</keyword>
<comment type="miscellaneous">
    <text evidence="10">In the RecBCD complex, RecB has a slow 3'-5' helicase, an exonuclease activity and loads RecA onto ssDNA, RecD has a fast 5'-3' helicase activity, while RecC stimulates the ATPase and processivity of the RecB helicase and contributes to recognition of the Chi site.</text>
</comment>
<dbReference type="Gene3D" id="1.10.10.160">
    <property type="match status" value="1"/>
</dbReference>
<dbReference type="HAMAP" id="MF_01486">
    <property type="entry name" value="RecC"/>
    <property type="match status" value="1"/>
</dbReference>
<keyword evidence="8 10" id="KW-0238">DNA-binding</keyword>
<dbReference type="InterPro" id="IPR027417">
    <property type="entry name" value="P-loop_NTPase"/>
</dbReference>
<dbReference type="SUPFAM" id="SSF52980">
    <property type="entry name" value="Restriction endonuclease-like"/>
    <property type="match status" value="1"/>
</dbReference>
<dbReference type="AlphaFoldDB" id="A0A1K2HNX4"/>
<accession>A0A1K2HNX4</accession>
<dbReference type="InterPro" id="IPR041500">
    <property type="entry name" value="RecC_C"/>
</dbReference>
<dbReference type="Proteomes" id="UP000186513">
    <property type="component" value="Unassembled WGS sequence"/>
</dbReference>
<evidence type="ECO:0000259" key="11">
    <source>
        <dbReference type="Pfam" id="PF17946"/>
    </source>
</evidence>
<keyword evidence="9 10" id="KW-0234">DNA repair</keyword>
<evidence type="ECO:0000256" key="1">
    <source>
        <dbReference type="ARBA" id="ARBA00022722"/>
    </source>
</evidence>
<dbReference type="InterPro" id="IPR006697">
    <property type="entry name" value="RecC"/>
</dbReference>